<dbReference type="GO" id="GO:0016747">
    <property type="term" value="F:acyltransferase activity, transferring groups other than amino-acyl groups"/>
    <property type="evidence" value="ECO:0007669"/>
    <property type="project" value="InterPro"/>
</dbReference>
<dbReference type="PATRIC" id="fig|1114972.6.peg.1392"/>
<accession>A0A0R1RI05</accession>
<dbReference type="CDD" id="cd04301">
    <property type="entry name" value="NAT_SF"/>
    <property type="match status" value="1"/>
</dbReference>
<dbReference type="InterPro" id="IPR000182">
    <property type="entry name" value="GNAT_dom"/>
</dbReference>
<gene>
    <name evidence="2" type="ORF">FD35_GL001373</name>
</gene>
<dbReference type="eggNOG" id="COG2153">
    <property type="taxonomic scope" value="Bacteria"/>
</dbReference>
<organism evidence="2 3">
    <name type="scientific">Furfurilactobacillus rossiae DSM 15814</name>
    <dbReference type="NCBI Taxonomy" id="1114972"/>
    <lineage>
        <taxon>Bacteria</taxon>
        <taxon>Bacillati</taxon>
        <taxon>Bacillota</taxon>
        <taxon>Bacilli</taxon>
        <taxon>Lactobacillales</taxon>
        <taxon>Lactobacillaceae</taxon>
        <taxon>Furfurilactobacillus</taxon>
    </lineage>
</organism>
<keyword evidence="3" id="KW-1185">Reference proteome</keyword>
<protein>
    <submittedName>
        <fullName evidence="2">Acetyltransferase</fullName>
    </submittedName>
</protein>
<sequence>MWQLKRFPELTPNELYDIFYARIQTFVVDQNRIYQEVDEHDKAALHLMDYENGRLVAYARIFTEEKHVTFGRVLSIPEVRGQGYGRLLLEQIMQVLNDHFSNLPVEIEAQEQVQGLYTKFDFHAVGDVFLFNHTPHIKMVHEPLATTHATQLAAHQGRE</sequence>
<dbReference type="Gene3D" id="3.40.630.30">
    <property type="match status" value="1"/>
</dbReference>
<dbReference type="OrthoDB" id="9796171at2"/>
<dbReference type="RefSeq" id="WP_017261539.1">
    <property type="nucleotide sequence ID" value="NZ_AUAW01000020.1"/>
</dbReference>
<evidence type="ECO:0000259" key="1">
    <source>
        <dbReference type="PROSITE" id="PS51186"/>
    </source>
</evidence>
<feature type="domain" description="N-acetyltransferase" evidence="1">
    <location>
        <begin position="5"/>
        <end position="144"/>
    </location>
</feature>
<dbReference type="SUPFAM" id="SSF55729">
    <property type="entry name" value="Acyl-CoA N-acyltransferases (Nat)"/>
    <property type="match status" value="1"/>
</dbReference>
<dbReference type="AlphaFoldDB" id="A0A0R1RI05"/>
<keyword evidence="2" id="KW-0808">Transferase</keyword>
<name>A0A0R1RI05_9LACO</name>
<dbReference type="Pfam" id="PF13673">
    <property type="entry name" value="Acetyltransf_10"/>
    <property type="match status" value="1"/>
</dbReference>
<dbReference type="STRING" id="1114972.FD35_GL001373"/>
<dbReference type="InterPro" id="IPR016181">
    <property type="entry name" value="Acyl_CoA_acyltransferase"/>
</dbReference>
<reference evidence="2 3" key="1">
    <citation type="journal article" date="2015" name="Genome Announc.">
        <title>Expanding the biotechnology potential of lactobacilli through comparative genomics of 213 strains and associated genera.</title>
        <authorList>
            <person name="Sun Z."/>
            <person name="Harris H.M."/>
            <person name="McCann A."/>
            <person name="Guo C."/>
            <person name="Argimon S."/>
            <person name="Zhang W."/>
            <person name="Yang X."/>
            <person name="Jeffery I.B."/>
            <person name="Cooney J.C."/>
            <person name="Kagawa T.F."/>
            <person name="Liu W."/>
            <person name="Song Y."/>
            <person name="Salvetti E."/>
            <person name="Wrobel A."/>
            <person name="Rasinkangas P."/>
            <person name="Parkhill J."/>
            <person name="Rea M.C."/>
            <person name="O'Sullivan O."/>
            <person name="Ritari J."/>
            <person name="Douillard F.P."/>
            <person name="Paul Ross R."/>
            <person name="Yang R."/>
            <person name="Briner A.E."/>
            <person name="Felis G.E."/>
            <person name="de Vos W.M."/>
            <person name="Barrangou R."/>
            <person name="Klaenhammer T.R."/>
            <person name="Caufield P.W."/>
            <person name="Cui Y."/>
            <person name="Zhang H."/>
            <person name="O'Toole P.W."/>
        </authorList>
    </citation>
    <scope>NUCLEOTIDE SEQUENCE [LARGE SCALE GENOMIC DNA]</scope>
    <source>
        <strain evidence="2 3">DSM 15814</strain>
    </source>
</reference>
<evidence type="ECO:0000313" key="2">
    <source>
        <dbReference type="EMBL" id="KRL53307.1"/>
    </source>
</evidence>
<evidence type="ECO:0000313" key="3">
    <source>
        <dbReference type="Proteomes" id="UP000051999"/>
    </source>
</evidence>
<comment type="caution">
    <text evidence="2">The sequence shown here is derived from an EMBL/GenBank/DDBJ whole genome shotgun (WGS) entry which is preliminary data.</text>
</comment>
<proteinExistence type="predicted"/>
<dbReference type="EMBL" id="AZFF01000022">
    <property type="protein sequence ID" value="KRL53307.1"/>
    <property type="molecule type" value="Genomic_DNA"/>
</dbReference>
<dbReference type="Proteomes" id="UP000051999">
    <property type="component" value="Unassembled WGS sequence"/>
</dbReference>
<dbReference type="PROSITE" id="PS51186">
    <property type="entry name" value="GNAT"/>
    <property type="match status" value="1"/>
</dbReference>